<dbReference type="InterPro" id="IPR038390">
    <property type="entry name" value="Metal_Tscrpt_repr_sf"/>
</dbReference>
<evidence type="ECO:0000313" key="2">
    <source>
        <dbReference type="Proteomes" id="UP000190625"/>
    </source>
</evidence>
<dbReference type="CDD" id="cd10148">
    <property type="entry name" value="CsoR-like_DUF156"/>
    <property type="match status" value="1"/>
</dbReference>
<dbReference type="RefSeq" id="WP_078810926.1">
    <property type="nucleotide sequence ID" value="NZ_FUWM01000026.1"/>
</dbReference>
<organism evidence="1 2">
    <name type="scientific">Selenihalanaerobacter shriftii</name>
    <dbReference type="NCBI Taxonomy" id="142842"/>
    <lineage>
        <taxon>Bacteria</taxon>
        <taxon>Bacillati</taxon>
        <taxon>Bacillota</taxon>
        <taxon>Clostridia</taxon>
        <taxon>Halanaerobiales</taxon>
        <taxon>Halobacteroidaceae</taxon>
        <taxon>Selenihalanaerobacter</taxon>
    </lineage>
</organism>
<reference evidence="2" key="1">
    <citation type="submission" date="2017-02" db="EMBL/GenBank/DDBJ databases">
        <authorList>
            <person name="Varghese N."/>
            <person name="Submissions S."/>
        </authorList>
    </citation>
    <scope>NUCLEOTIDE SEQUENCE [LARGE SCALE GENOMIC DNA]</scope>
    <source>
        <strain evidence="2">ATCC BAA-73</strain>
    </source>
</reference>
<accession>A0A1T4QBR7</accession>
<proteinExistence type="predicted"/>
<sequence>MRTKKSKQDLLNRLRTIKGHTAGIEKMISQDKDCLEILVQISAIKSSINKIGLAIVEDYAQDCIVDTIKEEGDVVKTLKDMINTTLKFNK</sequence>
<dbReference type="GO" id="GO:0045892">
    <property type="term" value="P:negative regulation of DNA-templated transcription"/>
    <property type="evidence" value="ECO:0007669"/>
    <property type="project" value="UniProtKB-ARBA"/>
</dbReference>
<dbReference type="PANTHER" id="PTHR33677">
    <property type="entry name" value="TRANSCRIPTIONAL REPRESSOR FRMR-RELATED"/>
    <property type="match status" value="1"/>
</dbReference>
<dbReference type="STRING" id="142842.SAMN02745118_02503"/>
<dbReference type="Pfam" id="PF02583">
    <property type="entry name" value="Trns_repr_metal"/>
    <property type="match status" value="1"/>
</dbReference>
<dbReference type="GO" id="GO:0003677">
    <property type="term" value="F:DNA binding"/>
    <property type="evidence" value="ECO:0007669"/>
    <property type="project" value="UniProtKB-KW"/>
</dbReference>
<dbReference type="GO" id="GO:0046872">
    <property type="term" value="F:metal ion binding"/>
    <property type="evidence" value="ECO:0007669"/>
    <property type="project" value="InterPro"/>
</dbReference>
<dbReference type="EMBL" id="FUWM01000026">
    <property type="protein sequence ID" value="SKA01222.1"/>
    <property type="molecule type" value="Genomic_DNA"/>
</dbReference>
<dbReference type="InterPro" id="IPR003735">
    <property type="entry name" value="Metal_Tscrpt_repr"/>
</dbReference>
<name>A0A1T4QBR7_9FIRM</name>
<keyword evidence="2" id="KW-1185">Reference proteome</keyword>
<evidence type="ECO:0000313" key="1">
    <source>
        <dbReference type="EMBL" id="SKA01222.1"/>
    </source>
</evidence>
<protein>
    <submittedName>
        <fullName evidence="1">DNA-binding transcriptional regulator, FrmR family</fullName>
    </submittedName>
</protein>
<dbReference type="AlphaFoldDB" id="A0A1T4QBR7"/>
<gene>
    <name evidence="1" type="ORF">SAMN02745118_02503</name>
</gene>
<dbReference type="Proteomes" id="UP000190625">
    <property type="component" value="Unassembled WGS sequence"/>
</dbReference>
<dbReference type="OrthoDB" id="9811244at2"/>
<dbReference type="Gene3D" id="1.20.58.1000">
    <property type="entry name" value="Metal-sensitive repressor, helix protomer"/>
    <property type="match status" value="1"/>
</dbReference>
<keyword evidence="1" id="KW-0238">DNA-binding</keyword>
<dbReference type="PANTHER" id="PTHR33677:SF3">
    <property type="entry name" value="COPPER-SENSING TRANSCRIPTIONAL REPRESSOR RICR"/>
    <property type="match status" value="1"/>
</dbReference>